<feature type="non-terminal residue" evidence="2">
    <location>
        <position position="84"/>
    </location>
</feature>
<gene>
    <name evidence="2" type="ORF">MELLADRAFT_72408</name>
</gene>
<dbReference type="OrthoDB" id="2510731at2759"/>
<dbReference type="AlphaFoldDB" id="F4RT99"/>
<dbReference type="Proteomes" id="UP000001072">
    <property type="component" value="Unassembled WGS sequence"/>
</dbReference>
<feature type="compositionally biased region" description="Polar residues" evidence="1">
    <location>
        <begin position="1"/>
        <end position="10"/>
    </location>
</feature>
<evidence type="ECO:0000313" key="3">
    <source>
        <dbReference type="Proteomes" id="UP000001072"/>
    </source>
</evidence>
<dbReference type="KEGG" id="mlr:MELLADRAFT_72408"/>
<protein>
    <submittedName>
        <fullName evidence="2">Uncharacterized protein</fullName>
    </submittedName>
</protein>
<sequence length="84" mass="9103">MTTSQRSITPEGSPVPNRSHHPTKSLSELEEEEAQANAAELMLFLAAGSPSPTRRPAPETSTPSAQTIPDEAATSRRLFDMNRN</sequence>
<dbReference type="VEuPathDB" id="FungiDB:MELLADRAFT_72408"/>
<dbReference type="RefSeq" id="XP_007412508.1">
    <property type="nucleotide sequence ID" value="XM_007412446.1"/>
</dbReference>
<evidence type="ECO:0000256" key="1">
    <source>
        <dbReference type="SAM" id="MobiDB-lite"/>
    </source>
</evidence>
<feature type="region of interest" description="Disordered" evidence="1">
    <location>
        <begin position="1"/>
        <end position="84"/>
    </location>
</feature>
<accession>F4RT99</accession>
<dbReference type="HOGENOM" id="CLU_2533637_0_0_1"/>
<name>F4RT99_MELLP</name>
<organism evidence="3">
    <name type="scientific">Melampsora larici-populina (strain 98AG31 / pathotype 3-4-7)</name>
    <name type="common">Poplar leaf rust fungus</name>
    <dbReference type="NCBI Taxonomy" id="747676"/>
    <lineage>
        <taxon>Eukaryota</taxon>
        <taxon>Fungi</taxon>
        <taxon>Dikarya</taxon>
        <taxon>Basidiomycota</taxon>
        <taxon>Pucciniomycotina</taxon>
        <taxon>Pucciniomycetes</taxon>
        <taxon>Pucciniales</taxon>
        <taxon>Melampsoraceae</taxon>
        <taxon>Melampsora</taxon>
    </lineage>
</organism>
<dbReference type="GeneID" id="18932092"/>
<dbReference type="InParanoid" id="F4RT99"/>
<feature type="compositionally biased region" description="Basic and acidic residues" evidence="1">
    <location>
        <begin position="73"/>
        <end position="84"/>
    </location>
</feature>
<keyword evidence="3" id="KW-1185">Reference proteome</keyword>
<evidence type="ECO:0000313" key="2">
    <source>
        <dbReference type="EMBL" id="EGG04379.1"/>
    </source>
</evidence>
<dbReference type="EMBL" id="GL883119">
    <property type="protein sequence ID" value="EGG04379.1"/>
    <property type="molecule type" value="Genomic_DNA"/>
</dbReference>
<reference evidence="3" key="1">
    <citation type="journal article" date="2011" name="Proc. Natl. Acad. Sci. U.S.A.">
        <title>Obligate biotrophy features unraveled by the genomic analysis of rust fungi.</title>
        <authorList>
            <person name="Duplessis S."/>
            <person name="Cuomo C.A."/>
            <person name="Lin Y.-C."/>
            <person name="Aerts A."/>
            <person name="Tisserant E."/>
            <person name="Veneault-Fourrey C."/>
            <person name="Joly D.L."/>
            <person name="Hacquard S."/>
            <person name="Amselem J."/>
            <person name="Cantarel B.L."/>
            <person name="Chiu R."/>
            <person name="Coutinho P.M."/>
            <person name="Feau N."/>
            <person name="Field M."/>
            <person name="Frey P."/>
            <person name="Gelhaye E."/>
            <person name="Goldberg J."/>
            <person name="Grabherr M.G."/>
            <person name="Kodira C.D."/>
            <person name="Kohler A."/>
            <person name="Kuees U."/>
            <person name="Lindquist E.A."/>
            <person name="Lucas S.M."/>
            <person name="Mago R."/>
            <person name="Mauceli E."/>
            <person name="Morin E."/>
            <person name="Murat C."/>
            <person name="Pangilinan J.L."/>
            <person name="Park R."/>
            <person name="Pearson M."/>
            <person name="Quesneville H."/>
            <person name="Rouhier N."/>
            <person name="Sakthikumar S."/>
            <person name="Salamov A.A."/>
            <person name="Schmutz J."/>
            <person name="Selles B."/>
            <person name="Shapiro H."/>
            <person name="Tanguay P."/>
            <person name="Tuskan G.A."/>
            <person name="Henrissat B."/>
            <person name="Van de Peer Y."/>
            <person name="Rouze P."/>
            <person name="Ellis J.G."/>
            <person name="Dodds P.N."/>
            <person name="Schein J.E."/>
            <person name="Zhong S."/>
            <person name="Hamelin R.C."/>
            <person name="Grigoriev I.V."/>
            <person name="Szabo L.J."/>
            <person name="Martin F."/>
        </authorList>
    </citation>
    <scope>NUCLEOTIDE SEQUENCE [LARGE SCALE GENOMIC DNA]</scope>
    <source>
        <strain evidence="3">98AG31 / pathotype 3-4-7</strain>
    </source>
</reference>
<proteinExistence type="predicted"/>